<evidence type="ECO:0000313" key="10">
    <source>
        <dbReference type="Proteomes" id="UP000310200"/>
    </source>
</evidence>
<dbReference type="GO" id="GO:0000166">
    <property type="term" value="F:nucleotide binding"/>
    <property type="evidence" value="ECO:0007669"/>
    <property type="project" value="UniProtKB-KW"/>
</dbReference>
<evidence type="ECO:0000256" key="5">
    <source>
        <dbReference type="ARBA" id="ARBA00022741"/>
    </source>
</evidence>
<dbReference type="InterPro" id="IPR023214">
    <property type="entry name" value="HAD_sf"/>
</dbReference>
<dbReference type="PANTHER" id="PTHR13045">
    <property type="entry name" value="5'-NUCLEOTIDASE"/>
    <property type="match status" value="1"/>
</dbReference>
<comment type="caution">
    <text evidence="9">The sequence shown here is derived from an EMBL/GenBank/DDBJ whole genome shotgun (WGS) entry which is preliminary data.</text>
</comment>
<comment type="similarity">
    <text evidence="2">Belongs to the pyrimidine 5'-nucleotidase family.</text>
</comment>
<evidence type="ECO:0000256" key="3">
    <source>
        <dbReference type="ARBA" id="ARBA00012643"/>
    </source>
</evidence>
<evidence type="ECO:0000256" key="8">
    <source>
        <dbReference type="ARBA" id="ARBA00023080"/>
    </source>
</evidence>
<dbReference type="PANTHER" id="PTHR13045:SF0">
    <property type="entry name" value="7-METHYLGUANOSINE PHOSPHATE-SPECIFIC 5'-NUCLEOTIDASE"/>
    <property type="match status" value="1"/>
</dbReference>
<dbReference type="GO" id="GO:0005737">
    <property type="term" value="C:cytoplasm"/>
    <property type="evidence" value="ECO:0007669"/>
    <property type="project" value="InterPro"/>
</dbReference>
<name>A0A4S2JR83_9HYME</name>
<dbReference type="Gene3D" id="1.10.150.340">
    <property type="entry name" value="Pyrimidine 5'-nucleotidase (UMPH-1), N-terminal domain"/>
    <property type="match status" value="1"/>
</dbReference>
<dbReference type="Proteomes" id="UP000310200">
    <property type="component" value="Unassembled WGS sequence"/>
</dbReference>
<evidence type="ECO:0000256" key="4">
    <source>
        <dbReference type="ARBA" id="ARBA00022723"/>
    </source>
</evidence>
<reference evidence="9 10" key="1">
    <citation type="journal article" date="2019" name="Philos. Trans. R. Soc. Lond., B, Biol. Sci.">
        <title>Ant behaviour and brain gene expression of defending hosts depend on the ecological success of the intruding social parasite.</title>
        <authorList>
            <person name="Kaur R."/>
            <person name="Stoldt M."/>
            <person name="Jongepier E."/>
            <person name="Feldmeyer B."/>
            <person name="Menzel F."/>
            <person name="Bornberg-Bauer E."/>
            <person name="Foitzik S."/>
        </authorList>
    </citation>
    <scope>NUCLEOTIDE SEQUENCE [LARGE SCALE GENOMIC DNA]</scope>
    <source>
        <tissue evidence="9">Whole body</tissue>
    </source>
</reference>
<evidence type="ECO:0000313" key="9">
    <source>
        <dbReference type="EMBL" id="TGZ37996.1"/>
    </source>
</evidence>
<evidence type="ECO:0000256" key="2">
    <source>
        <dbReference type="ARBA" id="ARBA00008389"/>
    </source>
</evidence>
<dbReference type="SFLD" id="SFLDS00003">
    <property type="entry name" value="Haloacid_Dehalogenase"/>
    <property type="match status" value="1"/>
</dbReference>
<comment type="catalytic activity">
    <reaction evidence="1">
        <text>a ribonucleoside 5'-phosphate + H2O = a ribonucleoside + phosphate</text>
        <dbReference type="Rhea" id="RHEA:12484"/>
        <dbReference type="ChEBI" id="CHEBI:15377"/>
        <dbReference type="ChEBI" id="CHEBI:18254"/>
        <dbReference type="ChEBI" id="CHEBI:43474"/>
        <dbReference type="ChEBI" id="CHEBI:58043"/>
        <dbReference type="EC" id="3.1.3.5"/>
    </reaction>
</comment>
<accession>A0A4S2JR83</accession>
<keyword evidence="6" id="KW-0378">Hydrolase</keyword>
<dbReference type="InterPro" id="IPR036412">
    <property type="entry name" value="HAD-like_sf"/>
</dbReference>
<keyword evidence="5" id="KW-0547">Nucleotide-binding</keyword>
<dbReference type="SUPFAM" id="SSF56784">
    <property type="entry name" value="HAD-like"/>
    <property type="match status" value="1"/>
</dbReference>
<dbReference type="GO" id="GO:0000287">
    <property type="term" value="F:magnesium ion binding"/>
    <property type="evidence" value="ECO:0007669"/>
    <property type="project" value="InterPro"/>
</dbReference>
<dbReference type="EC" id="3.1.3.5" evidence="3"/>
<protein>
    <recommendedName>
        <fullName evidence="3">5'-nucleotidase</fullName>
        <ecNumber evidence="3">3.1.3.5</ecNumber>
    </recommendedName>
</protein>
<dbReference type="InterPro" id="IPR006434">
    <property type="entry name" value="Pyrimidine_nucleotidase_eu"/>
</dbReference>
<dbReference type="STRING" id="300112.A0A4S2JR83"/>
<dbReference type="EMBL" id="QBLH01003489">
    <property type="protein sequence ID" value="TGZ37996.1"/>
    <property type="molecule type" value="Genomic_DNA"/>
</dbReference>
<dbReference type="Gene3D" id="3.40.50.1000">
    <property type="entry name" value="HAD superfamily/HAD-like"/>
    <property type="match status" value="1"/>
</dbReference>
<keyword evidence="7" id="KW-0460">Magnesium</keyword>
<dbReference type="NCBIfam" id="TIGR01544">
    <property type="entry name" value="HAD-SF-IE"/>
    <property type="match status" value="1"/>
</dbReference>
<dbReference type="GO" id="GO:0008253">
    <property type="term" value="F:5'-nucleotidase activity"/>
    <property type="evidence" value="ECO:0007669"/>
    <property type="project" value="UniProtKB-EC"/>
</dbReference>
<sequence>MSDNIDEVVVVEIATAKKYVKTLISKLPDMINDKPEVMMRRYKHVLTMSENTIMANYFVNHPNILQEMLNAVNSKPDVVEIVICIINNVCSKDETMILIIGNDLSFVSSILSHLESKHELLQLSVLIFLKVAVHTIRNNCAPSWLRCASGHLKKNESLGRSILVILEFEFTESNEKLIETVIDLIKEMAETKLNRSADDNSNQSNFLEKIHVNGVSININDVIYKITTRCKQMVEWKQVDFELLEPPRDSASPTTMSNEFTIDEFPALRSRHVYIRDEVALLKTINAIQQGGANNLQIVTDFDLTVTKQHIDGRDVLSSFGMFRKCKQLPQQYLDEAKHLYNKYRPMEIDPDMPVNKKADAMRDWMTSAQDLLKGIEFDPHELEEVAQAFENILRDGTEELFQKLYNARVPIVVFSAGLGDIVEAVLRYHNALFDNVKVISNFLKYNGNQLDGFKNDVLIHVYNKNECALAEHYLKLLQKRHNVLLMGDTIGDANMVEGLKDTKAVLKIGFLYDHVEASLDSFMEKFDIVLVDDQTMRVPMEILQNIL</sequence>
<keyword evidence="10" id="KW-1185">Reference proteome</keyword>
<organism evidence="9 10">
    <name type="scientific">Temnothorax longispinosus</name>
    <dbReference type="NCBI Taxonomy" id="300112"/>
    <lineage>
        <taxon>Eukaryota</taxon>
        <taxon>Metazoa</taxon>
        <taxon>Ecdysozoa</taxon>
        <taxon>Arthropoda</taxon>
        <taxon>Hexapoda</taxon>
        <taxon>Insecta</taxon>
        <taxon>Pterygota</taxon>
        <taxon>Neoptera</taxon>
        <taxon>Endopterygota</taxon>
        <taxon>Hymenoptera</taxon>
        <taxon>Apocrita</taxon>
        <taxon>Aculeata</taxon>
        <taxon>Formicoidea</taxon>
        <taxon>Formicidae</taxon>
        <taxon>Myrmicinae</taxon>
        <taxon>Temnothorax</taxon>
    </lineage>
</organism>
<evidence type="ECO:0000256" key="1">
    <source>
        <dbReference type="ARBA" id="ARBA00000815"/>
    </source>
</evidence>
<keyword evidence="4" id="KW-0479">Metal-binding</keyword>
<gene>
    <name evidence="9" type="ORF">DBV15_05264</name>
</gene>
<dbReference type="Pfam" id="PF05822">
    <property type="entry name" value="UMPH-1"/>
    <property type="match status" value="1"/>
</dbReference>
<dbReference type="AlphaFoldDB" id="A0A4S2JR83"/>
<evidence type="ECO:0000256" key="7">
    <source>
        <dbReference type="ARBA" id="ARBA00022842"/>
    </source>
</evidence>
<keyword evidence="8" id="KW-0546">Nucleotide metabolism</keyword>
<dbReference type="SFLD" id="SFLDG01128">
    <property type="entry name" value="C1.4:_5'-Nucleotidase_Like"/>
    <property type="match status" value="1"/>
</dbReference>
<proteinExistence type="inferred from homology"/>
<evidence type="ECO:0000256" key="6">
    <source>
        <dbReference type="ARBA" id="ARBA00022801"/>
    </source>
</evidence>
<dbReference type="GO" id="GO:0009117">
    <property type="term" value="P:nucleotide metabolic process"/>
    <property type="evidence" value="ECO:0007669"/>
    <property type="project" value="UniProtKB-KW"/>
</dbReference>